<feature type="region of interest" description="Disordered" evidence="1">
    <location>
        <begin position="1"/>
        <end position="146"/>
    </location>
</feature>
<feature type="compositionally biased region" description="Low complexity" evidence="1">
    <location>
        <begin position="612"/>
        <end position="625"/>
    </location>
</feature>
<proteinExistence type="predicted"/>
<feature type="compositionally biased region" description="Basic and acidic residues" evidence="1">
    <location>
        <begin position="10"/>
        <end position="19"/>
    </location>
</feature>
<feature type="compositionally biased region" description="Polar residues" evidence="1">
    <location>
        <begin position="439"/>
        <end position="481"/>
    </location>
</feature>
<dbReference type="RefSeq" id="XP_007724518.1">
    <property type="nucleotide sequence ID" value="XM_007726328.1"/>
</dbReference>
<dbReference type="GeneID" id="19160317"/>
<dbReference type="AlphaFoldDB" id="W9Y6Q3"/>
<feature type="compositionally biased region" description="Pro residues" evidence="1">
    <location>
        <begin position="86"/>
        <end position="97"/>
    </location>
</feature>
<dbReference type="HOGENOM" id="CLU_017268_0_0_1"/>
<comment type="caution">
    <text evidence="2">The sequence shown here is derived from an EMBL/GenBank/DDBJ whole genome shotgun (WGS) entry which is preliminary data.</text>
</comment>
<sequence>MPFASLRRRTAADGERTNLQDKQTTPSASVRGRSITLPTISPRKSFSSMLGSAKRGRSGTPSPEKSDLDVLEQDLYPEYDSSNPDHNPPTAPRTPPVDKPRRFRRAPSPHPLKGSMSSMTSRLSRMNRGALHKTRSQSCLTQTSPPKSFFETLADAIRAPATFFYKENKPSPESEGANLCASEPTQSRSASPKKSVRFRPGKSFIEPEPRSSPIDIPKPTPSLPPVQLASTPIQQCFEKVPSDPVPTARPPEPQILKSPATFRQAIAATDPSAILKDFEKSEGGRAPLSGLSAPLHESSSAIQNPFEDPVGAADHQATNDMLEEDAGSYMPPQASRIRGAVAEQRLNVSEASSRRLINSDTTSAVAWIRAHDDFERATSAAHDNFASHSISPSGSEMPSFSHVEYARDNHSALPLTAIDPDRLSSGPETPSLRSPPDIGSSTNIPDSNNPLFQVSTQTTDEAQGSLSMHPNDSSNDWSQEPSRADIPEGFKQSMLILSSPLDQAALMHDSESQSMHTNFPEVAPGGLPLSTMERQQSNITCTPSPESESRPAARATQSKKALWQGNEPAVTTEPECVDMPSKAPRGLVPATSVHPGSSWTAELALRGSKPYTTPLQSPQPSQPQTVVADIARQDSKESVTGNPSLSREKVVDPYPQGH</sequence>
<evidence type="ECO:0000256" key="1">
    <source>
        <dbReference type="SAM" id="MobiDB-lite"/>
    </source>
</evidence>
<feature type="region of interest" description="Disordered" evidence="1">
    <location>
        <begin position="534"/>
        <end position="658"/>
    </location>
</feature>
<dbReference type="Proteomes" id="UP000019484">
    <property type="component" value="Unassembled WGS sequence"/>
</dbReference>
<name>W9Y6Q3_9EURO</name>
<gene>
    <name evidence="2" type="ORF">A1O1_05442</name>
</gene>
<organism evidence="2 3">
    <name type="scientific">Capronia coronata CBS 617.96</name>
    <dbReference type="NCBI Taxonomy" id="1182541"/>
    <lineage>
        <taxon>Eukaryota</taxon>
        <taxon>Fungi</taxon>
        <taxon>Dikarya</taxon>
        <taxon>Ascomycota</taxon>
        <taxon>Pezizomycotina</taxon>
        <taxon>Eurotiomycetes</taxon>
        <taxon>Chaetothyriomycetidae</taxon>
        <taxon>Chaetothyriales</taxon>
        <taxon>Herpotrichiellaceae</taxon>
        <taxon>Capronia</taxon>
    </lineage>
</organism>
<dbReference type="OrthoDB" id="4146581at2759"/>
<evidence type="ECO:0000313" key="2">
    <source>
        <dbReference type="EMBL" id="EXJ88512.1"/>
    </source>
</evidence>
<dbReference type="EMBL" id="AMWN01000004">
    <property type="protein sequence ID" value="EXJ88512.1"/>
    <property type="molecule type" value="Genomic_DNA"/>
</dbReference>
<dbReference type="eggNOG" id="ENOG502T5AF">
    <property type="taxonomic scope" value="Eukaryota"/>
</dbReference>
<accession>W9Y6Q3</accession>
<feature type="compositionally biased region" description="Polar residues" evidence="1">
    <location>
        <begin position="183"/>
        <end position="192"/>
    </location>
</feature>
<feature type="region of interest" description="Disordered" evidence="1">
    <location>
        <begin position="416"/>
        <end position="484"/>
    </location>
</feature>
<feature type="compositionally biased region" description="Low complexity" evidence="1">
    <location>
        <begin position="115"/>
        <end position="128"/>
    </location>
</feature>
<keyword evidence="3" id="KW-1185">Reference proteome</keyword>
<protein>
    <submittedName>
        <fullName evidence="2">Uncharacterized protein</fullName>
    </submittedName>
</protein>
<feature type="region of interest" description="Disordered" evidence="1">
    <location>
        <begin position="165"/>
        <end position="227"/>
    </location>
</feature>
<feature type="compositionally biased region" description="Polar residues" evidence="1">
    <location>
        <begin position="136"/>
        <end position="146"/>
    </location>
</feature>
<reference evidence="2 3" key="1">
    <citation type="submission" date="2013-03" db="EMBL/GenBank/DDBJ databases">
        <title>The Genome Sequence of Capronia coronata CBS 617.96.</title>
        <authorList>
            <consortium name="The Broad Institute Genomics Platform"/>
            <person name="Cuomo C."/>
            <person name="de Hoog S."/>
            <person name="Gorbushina A."/>
            <person name="Walker B."/>
            <person name="Young S.K."/>
            <person name="Zeng Q."/>
            <person name="Gargeya S."/>
            <person name="Fitzgerald M."/>
            <person name="Haas B."/>
            <person name="Abouelleil A."/>
            <person name="Allen A.W."/>
            <person name="Alvarado L."/>
            <person name="Arachchi H.M."/>
            <person name="Berlin A.M."/>
            <person name="Chapman S.B."/>
            <person name="Gainer-Dewar J."/>
            <person name="Goldberg J."/>
            <person name="Griggs A."/>
            <person name="Gujja S."/>
            <person name="Hansen M."/>
            <person name="Howarth C."/>
            <person name="Imamovic A."/>
            <person name="Ireland A."/>
            <person name="Larimer J."/>
            <person name="McCowan C."/>
            <person name="Murphy C."/>
            <person name="Pearson M."/>
            <person name="Poon T.W."/>
            <person name="Priest M."/>
            <person name="Roberts A."/>
            <person name="Saif S."/>
            <person name="Shea T."/>
            <person name="Sisk P."/>
            <person name="Sykes S."/>
            <person name="Wortman J."/>
            <person name="Nusbaum C."/>
            <person name="Birren B."/>
        </authorList>
    </citation>
    <scope>NUCLEOTIDE SEQUENCE [LARGE SCALE GENOMIC DNA]</scope>
    <source>
        <strain evidence="2 3">CBS 617.96</strain>
    </source>
</reference>
<evidence type="ECO:0000313" key="3">
    <source>
        <dbReference type="Proteomes" id="UP000019484"/>
    </source>
</evidence>
<feature type="compositionally biased region" description="Polar residues" evidence="1">
    <location>
        <begin position="534"/>
        <end position="546"/>
    </location>
</feature>
<feature type="compositionally biased region" description="Polar residues" evidence="1">
    <location>
        <begin position="36"/>
        <end position="50"/>
    </location>
</feature>